<evidence type="ECO:0000313" key="2">
    <source>
        <dbReference type="EMBL" id="BAP85426.1"/>
    </source>
</evidence>
<protein>
    <recommendedName>
        <fullName evidence="4">Small secreted protein</fullName>
    </recommendedName>
</protein>
<keyword evidence="1" id="KW-0812">Transmembrane</keyword>
<dbReference type="EMBL" id="AP014680">
    <property type="protein sequence ID" value="BAP85426.1"/>
    <property type="molecule type" value="Genomic_DNA"/>
</dbReference>
<reference evidence="2 3" key="1">
    <citation type="submission" date="2014-11" db="EMBL/GenBank/DDBJ databases">
        <title>Complete genome sequence and analysis of Lactobacillus hokkaidonensis LOOC260T.</title>
        <authorList>
            <person name="Tanizawa Y."/>
            <person name="Tohno M."/>
            <person name="Kaminuma E."/>
            <person name="Nakamura Y."/>
            <person name="Arita M."/>
        </authorList>
    </citation>
    <scope>NUCLEOTIDE SEQUENCE [LARGE SCALE GENOMIC DNA]</scope>
    <source>
        <strain evidence="2 3">LOOC260</strain>
    </source>
</reference>
<sequence length="109" mass="12266">MDTAQQQFDRWVLPIALGVSGVTGFLLGRLLGAERLNPSDILTLIKHSFQKEGPIEGSWIESNKVPFQRFAFKTEAYRGGVSRYEDDQLVSYEFLADTKTGTVLSLKRI</sequence>
<dbReference type="AlphaFoldDB" id="A0A0A1GY82"/>
<name>A0A0A1GY82_9LACO</name>
<keyword evidence="1" id="KW-0472">Membrane</keyword>
<keyword evidence="1" id="KW-1133">Transmembrane helix</keyword>
<feature type="transmembrane region" description="Helical" evidence="1">
    <location>
        <begin position="12"/>
        <end position="32"/>
    </location>
</feature>
<organism evidence="2 3">
    <name type="scientific">Paucilactobacillus hokkaidonensis JCM 18461</name>
    <dbReference type="NCBI Taxonomy" id="1291742"/>
    <lineage>
        <taxon>Bacteria</taxon>
        <taxon>Bacillati</taxon>
        <taxon>Bacillota</taxon>
        <taxon>Bacilli</taxon>
        <taxon>Lactobacillales</taxon>
        <taxon>Lactobacillaceae</taxon>
        <taxon>Paucilactobacillus</taxon>
    </lineage>
</organism>
<proteinExistence type="predicted"/>
<evidence type="ECO:0000313" key="3">
    <source>
        <dbReference type="Proteomes" id="UP000031620"/>
    </source>
</evidence>
<dbReference type="HOGENOM" id="CLU_158531_0_0_9"/>
<dbReference type="STRING" id="1291742.LOOC260_108860"/>
<evidence type="ECO:0008006" key="4">
    <source>
        <dbReference type="Google" id="ProtNLM"/>
    </source>
</evidence>
<dbReference type="RefSeq" id="WP_041093289.1">
    <property type="nucleotide sequence ID" value="NZ_AP014680.1"/>
</dbReference>
<gene>
    <name evidence="2" type="ORF">LOOC260_108860</name>
</gene>
<dbReference type="Proteomes" id="UP000031620">
    <property type="component" value="Chromosome"/>
</dbReference>
<accession>A0A0A1GY82</accession>
<dbReference type="KEGG" id="lho:LOOC260_108860"/>
<evidence type="ECO:0000256" key="1">
    <source>
        <dbReference type="SAM" id="Phobius"/>
    </source>
</evidence>